<proteinExistence type="predicted"/>
<dbReference type="Pfam" id="PF07009">
    <property type="entry name" value="NusG_II"/>
    <property type="match status" value="1"/>
</dbReference>
<sequence length="141" mass="16295">MSLWNELKKQYRYMDGVIIALLIILSFVPMIAFAYTTDKQTFAEDKTEAIITINGKEVDRFTLSKETPHQEKTYHPTDKQYNIIEVDGTRIRVREDNSPDQIAVKTGWIEKPGQVSICLPHKLMIEIKGVVSEEDEMIISY</sequence>
<dbReference type="KEGG" id="vao:FA707_10210"/>
<dbReference type="RefSeq" id="WP_136954101.1">
    <property type="nucleotide sequence ID" value="NZ_CP039712.1"/>
</dbReference>
<keyword evidence="2" id="KW-1185">Reference proteome</keyword>
<accession>A0A4D7CSZ1</accession>
<dbReference type="Proteomes" id="UP000298615">
    <property type="component" value="Chromosome"/>
</dbReference>
<reference evidence="1 2" key="1">
    <citation type="submission" date="2019-04" db="EMBL/GenBank/DDBJ databases">
        <title>Vagococcus sp. nov., isolated from faeces of yaks (Bos grunniens).</title>
        <authorList>
            <person name="Ge Y."/>
        </authorList>
    </citation>
    <scope>NUCLEOTIDE SEQUENCE [LARGE SCALE GENOMIC DNA]</scope>
    <source>
        <strain evidence="1 2">MN-17</strain>
    </source>
</reference>
<name>A0A4D7CSZ1_9ENTE</name>
<evidence type="ECO:0000313" key="2">
    <source>
        <dbReference type="Proteomes" id="UP000298615"/>
    </source>
</evidence>
<dbReference type="EMBL" id="CP039712">
    <property type="protein sequence ID" value="QCI87279.1"/>
    <property type="molecule type" value="Genomic_DNA"/>
</dbReference>
<dbReference type="OrthoDB" id="47603at2"/>
<evidence type="ECO:0000313" key="1">
    <source>
        <dbReference type="EMBL" id="QCI87279.1"/>
    </source>
</evidence>
<protein>
    <submittedName>
        <fullName evidence="1">NusG domain II-containing protein</fullName>
    </submittedName>
</protein>
<dbReference type="InterPro" id="IPR038690">
    <property type="entry name" value="NusG_2_sf"/>
</dbReference>
<dbReference type="Gene3D" id="2.60.320.10">
    <property type="entry name" value="N-utilization substance G protein NusG, insert domain"/>
    <property type="match status" value="1"/>
</dbReference>
<organism evidence="1 2">
    <name type="scientific">Vagococcus zengguangii</name>
    <dbReference type="NCBI Taxonomy" id="2571750"/>
    <lineage>
        <taxon>Bacteria</taxon>
        <taxon>Bacillati</taxon>
        <taxon>Bacillota</taxon>
        <taxon>Bacilli</taxon>
        <taxon>Lactobacillales</taxon>
        <taxon>Enterococcaceae</taxon>
        <taxon>Vagococcus</taxon>
    </lineage>
</organism>
<dbReference type="AlphaFoldDB" id="A0A4D7CSZ1"/>
<dbReference type="CDD" id="cd09911">
    <property type="entry name" value="Lin0431_like"/>
    <property type="match status" value="1"/>
</dbReference>
<gene>
    <name evidence="1" type="ORF">FA707_10210</name>
</gene>